<keyword evidence="3" id="KW-0521">NADP</keyword>
<dbReference type="Pfam" id="PF01513">
    <property type="entry name" value="NAD_kinase"/>
    <property type="match status" value="1"/>
</dbReference>
<reference evidence="5" key="1">
    <citation type="submission" date="2020-05" db="EMBL/GenBank/DDBJ databases">
        <authorList>
            <person name="Chiriac C."/>
            <person name="Salcher M."/>
            <person name="Ghai R."/>
            <person name="Kavagutti S V."/>
        </authorList>
    </citation>
    <scope>NUCLEOTIDE SEQUENCE</scope>
</reference>
<sequence length="285" mass="30141">MAVIALVTHQDRPEASLVARSTIAWLEGLGHRVILPEADASRLDRSGNGIAEDSLGETADVAVSLGGDGTMLRTVALVAQRGVPIIGVNFGQLGYLTDVEPDGVRDALEKFLAGAFSIEERMLLDVSISAAENDGPIVVLALNEAVVEKTASGNTVRLDVELDGSFFTPYAADGLIVATPTGSTAYAFSARGPIVEPTHRALLLTPVSPHMLFDRTLILDDDSEIRLTVSDHRAAALVIDGRPMGDLQPGDTVTCRASGTSARLVMFGPRDFHSILKAKFGLADR</sequence>
<dbReference type="SUPFAM" id="SSF111331">
    <property type="entry name" value="NAD kinase/diacylglycerol kinase-like"/>
    <property type="match status" value="1"/>
</dbReference>
<evidence type="ECO:0000313" key="5">
    <source>
        <dbReference type="EMBL" id="CAB4323292.1"/>
    </source>
</evidence>
<accession>A0A6J5YI96</accession>
<dbReference type="InterPro" id="IPR017437">
    <property type="entry name" value="ATP-NAD_kinase_PpnK-typ_C"/>
</dbReference>
<name>A0A6J5YI96_9ZZZZ</name>
<dbReference type="PANTHER" id="PTHR20275">
    <property type="entry name" value="NAD KINASE"/>
    <property type="match status" value="1"/>
</dbReference>
<evidence type="ECO:0000256" key="4">
    <source>
        <dbReference type="ARBA" id="ARBA00023027"/>
    </source>
</evidence>
<evidence type="ECO:0000256" key="2">
    <source>
        <dbReference type="ARBA" id="ARBA00022777"/>
    </source>
</evidence>
<proteinExistence type="inferred from homology"/>
<dbReference type="PANTHER" id="PTHR20275:SF0">
    <property type="entry name" value="NAD KINASE"/>
    <property type="match status" value="1"/>
</dbReference>
<dbReference type="HAMAP" id="MF_00361">
    <property type="entry name" value="NAD_kinase"/>
    <property type="match status" value="1"/>
</dbReference>
<dbReference type="GO" id="GO:0019674">
    <property type="term" value="P:NAD+ metabolic process"/>
    <property type="evidence" value="ECO:0007669"/>
    <property type="project" value="InterPro"/>
</dbReference>
<dbReference type="Gene3D" id="2.60.200.30">
    <property type="entry name" value="Probable inorganic polyphosphate/atp-NAD kinase, domain 2"/>
    <property type="match status" value="1"/>
</dbReference>
<dbReference type="EMBL" id="CAEMXZ010000036">
    <property type="protein sequence ID" value="CAB4323292.1"/>
    <property type="molecule type" value="Genomic_DNA"/>
</dbReference>
<dbReference type="InterPro" id="IPR017438">
    <property type="entry name" value="ATP-NAD_kinase_N"/>
</dbReference>
<evidence type="ECO:0000256" key="1">
    <source>
        <dbReference type="ARBA" id="ARBA00022679"/>
    </source>
</evidence>
<dbReference type="Pfam" id="PF20143">
    <property type="entry name" value="NAD_kinase_C"/>
    <property type="match status" value="1"/>
</dbReference>
<keyword evidence="2" id="KW-0418">Kinase</keyword>
<evidence type="ECO:0000256" key="3">
    <source>
        <dbReference type="ARBA" id="ARBA00022857"/>
    </source>
</evidence>
<dbReference type="InterPro" id="IPR016064">
    <property type="entry name" value="NAD/diacylglycerol_kinase_sf"/>
</dbReference>
<dbReference type="InterPro" id="IPR002504">
    <property type="entry name" value="NADK"/>
</dbReference>
<gene>
    <name evidence="5" type="ORF">UFOPK1392_01044</name>
</gene>
<organism evidence="5">
    <name type="scientific">freshwater metagenome</name>
    <dbReference type="NCBI Taxonomy" id="449393"/>
    <lineage>
        <taxon>unclassified sequences</taxon>
        <taxon>metagenomes</taxon>
        <taxon>ecological metagenomes</taxon>
    </lineage>
</organism>
<protein>
    <submittedName>
        <fullName evidence="5">Unannotated protein</fullName>
    </submittedName>
</protein>
<keyword evidence="1" id="KW-0808">Transferase</keyword>
<dbReference type="Gene3D" id="3.40.50.10330">
    <property type="entry name" value="Probable inorganic polyphosphate/atp-NAD kinase, domain 1"/>
    <property type="match status" value="1"/>
</dbReference>
<dbReference type="GO" id="GO:0006741">
    <property type="term" value="P:NADP+ biosynthetic process"/>
    <property type="evidence" value="ECO:0007669"/>
    <property type="project" value="InterPro"/>
</dbReference>
<keyword evidence="4" id="KW-0520">NAD</keyword>
<dbReference type="AlphaFoldDB" id="A0A6J5YI96"/>
<dbReference type="GO" id="GO:0003951">
    <property type="term" value="F:NAD+ kinase activity"/>
    <property type="evidence" value="ECO:0007669"/>
    <property type="project" value="InterPro"/>
</dbReference>